<feature type="compositionally biased region" description="Basic and acidic residues" evidence="1">
    <location>
        <begin position="337"/>
        <end position="351"/>
    </location>
</feature>
<dbReference type="RefSeq" id="XP_045956046.1">
    <property type="nucleotide sequence ID" value="XM_046096270.1"/>
</dbReference>
<keyword evidence="3" id="KW-1185">Reference proteome</keyword>
<dbReference type="GeneID" id="70125163"/>
<feature type="compositionally biased region" description="Polar residues" evidence="1">
    <location>
        <begin position="307"/>
        <end position="336"/>
    </location>
</feature>
<dbReference type="Proteomes" id="UP000758603">
    <property type="component" value="Unassembled WGS sequence"/>
</dbReference>
<evidence type="ECO:0000256" key="1">
    <source>
        <dbReference type="SAM" id="MobiDB-lite"/>
    </source>
</evidence>
<feature type="compositionally biased region" description="Acidic residues" evidence="1">
    <location>
        <begin position="460"/>
        <end position="473"/>
    </location>
</feature>
<feature type="compositionally biased region" description="Basic and acidic residues" evidence="1">
    <location>
        <begin position="289"/>
        <end position="301"/>
    </location>
</feature>
<gene>
    <name evidence="2" type="ORF">BKA67DRAFT_337672</name>
</gene>
<feature type="compositionally biased region" description="Acidic residues" evidence="1">
    <location>
        <begin position="16"/>
        <end position="30"/>
    </location>
</feature>
<protein>
    <submittedName>
        <fullName evidence="2">Uncharacterized protein</fullName>
    </submittedName>
</protein>
<dbReference type="EMBL" id="JAGPXC010000006">
    <property type="protein sequence ID" value="KAH6651768.1"/>
    <property type="molecule type" value="Genomic_DNA"/>
</dbReference>
<dbReference type="AlphaFoldDB" id="A0A9P8ZWB2"/>
<feature type="region of interest" description="Disordered" evidence="1">
    <location>
        <begin position="289"/>
        <end position="407"/>
    </location>
</feature>
<feature type="compositionally biased region" description="Low complexity" evidence="1">
    <location>
        <begin position="358"/>
        <end position="367"/>
    </location>
</feature>
<proteinExistence type="predicted"/>
<evidence type="ECO:0000313" key="2">
    <source>
        <dbReference type="EMBL" id="KAH6651768.1"/>
    </source>
</evidence>
<comment type="caution">
    <text evidence="2">The sequence shown here is derived from an EMBL/GenBank/DDBJ whole genome shotgun (WGS) entry which is preliminary data.</text>
</comment>
<name>A0A9P8ZWB2_9PEZI</name>
<feature type="region of interest" description="Disordered" evidence="1">
    <location>
        <begin position="1"/>
        <end position="30"/>
    </location>
</feature>
<reference evidence="2" key="1">
    <citation type="journal article" date="2021" name="Nat. Commun.">
        <title>Genetic determinants of endophytism in the Arabidopsis root mycobiome.</title>
        <authorList>
            <person name="Mesny F."/>
            <person name="Miyauchi S."/>
            <person name="Thiergart T."/>
            <person name="Pickel B."/>
            <person name="Atanasova L."/>
            <person name="Karlsson M."/>
            <person name="Huettel B."/>
            <person name="Barry K.W."/>
            <person name="Haridas S."/>
            <person name="Chen C."/>
            <person name="Bauer D."/>
            <person name="Andreopoulos W."/>
            <person name="Pangilinan J."/>
            <person name="LaButti K."/>
            <person name="Riley R."/>
            <person name="Lipzen A."/>
            <person name="Clum A."/>
            <person name="Drula E."/>
            <person name="Henrissat B."/>
            <person name="Kohler A."/>
            <person name="Grigoriev I.V."/>
            <person name="Martin F.M."/>
            <person name="Hacquard S."/>
        </authorList>
    </citation>
    <scope>NUCLEOTIDE SEQUENCE</scope>
    <source>
        <strain evidence="2">MPI-SDFR-AT-0073</strain>
    </source>
</reference>
<accession>A0A9P8ZWB2</accession>
<feature type="compositionally biased region" description="Basic and acidic residues" evidence="1">
    <location>
        <begin position="539"/>
        <end position="550"/>
    </location>
</feature>
<feature type="compositionally biased region" description="Polar residues" evidence="1">
    <location>
        <begin position="431"/>
        <end position="449"/>
    </location>
</feature>
<sequence>MPSRDETSPESGPAEAEQEEGHQEEDDYGEEGVSLEDIVHDILPQLGLWAGKMCDHVTAAEPGAFDQGKWNKLSLYERKFDAFRQDITSADTFFIDPRNMRKSLAGFENSEYSGLVFKTIVSVNTALLLKLTLQISHGKLKAQPVLEELNKIFPALFKWLEDDTDDDLSAYDEALRIRCCVLADRIEASDRSNPAQLAAQIFCLGPMPGTIKSAKESLLNGPYEPFGDLDLDFSEGLKETHMKNMEKLCSHLYPKKSGDTLKFLRDTYPVKDLLKDLTKWAHQIYKDINKPPKDVKGKEPVRVAPSTEVTPEISQNEATSSGTPHKAASQSIGQQQNEEHMDKSNADKGDLFVDQDDQNYSSDSDSQPVESVVRTGPRMGSYLDGSLKFEPPRNTTGGKPRTTPPLNQQAVKNTLSKLNPEKIISILKASGSANGPGSSQAAPSRSQMNGRKRLAANHEDSEDNRTDDDDSFQLDERPLKRSRRPSIASQVPISSFKRARIPESQPARVNRSSRSARSDMNASDLRPDDIQRLTQEARAVARESREDSANRLHRPPQKREKWADEDTTALINAIPVYMCAWSDMENAGLFTTYRTQQQIRDKARNTKVDFLKADFPLPAGFDGVALGKKEIEAVRLLGKNPTRKEDDLDDSGRVINNKWAPEIEFEERRRRRRPQDAD</sequence>
<organism evidence="2 3">
    <name type="scientific">Truncatella angustata</name>
    <dbReference type="NCBI Taxonomy" id="152316"/>
    <lineage>
        <taxon>Eukaryota</taxon>
        <taxon>Fungi</taxon>
        <taxon>Dikarya</taxon>
        <taxon>Ascomycota</taxon>
        <taxon>Pezizomycotina</taxon>
        <taxon>Sordariomycetes</taxon>
        <taxon>Xylariomycetidae</taxon>
        <taxon>Amphisphaeriales</taxon>
        <taxon>Sporocadaceae</taxon>
        <taxon>Truncatella</taxon>
    </lineage>
</organism>
<evidence type="ECO:0000313" key="3">
    <source>
        <dbReference type="Proteomes" id="UP000758603"/>
    </source>
</evidence>
<feature type="region of interest" description="Disordered" evidence="1">
    <location>
        <begin position="429"/>
        <end position="564"/>
    </location>
</feature>
<dbReference type="OrthoDB" id="5398572at2759"/>